<gene>
    <name evidence="1" type="ORF">D915_010927</name>
</gene>
<dbReference type="Proteomes" id="UP000230066">
    <property type="component" value="Unassembled WGS sequence"/>
</dbReference>
<dbReference type="EMBL" id="JXXN02011066">
    <property type="protein sequence ID" value="THD18478.1"/>
    <property type="molecule type" value="Genomic_DNA"/>
</dbReference>
<evidence type="ECO:0000313" key="1">
    <source>
        <dbReference type="EMBL" id="THD18478.1"/>
    </source>
</evidence>
<accession>A0A4E0R8J0</accession>
<keyword evidence="2" id="KW-1185">Reference proteome</keyword>
<sequence length="203" mass="22692">MEKRTSTNPLRSDAPIIVWDLEAGVQPRHTQSDRTTLLARNSHCLRQWHPDLVENIGFVDTTEFLLSHVQLDPCNEISDLCHGDVQFLLPPKSEDLVETGDWPVVPCREASTLTTEELSDPDLSERFCVVHSMNPHNALLLATISKPTLLYTGVHEQQIVTDSPEESHSNAIDTRPGLALNSNLSYVLRMAPRLTGQIECSSF</sequence>
<evidence type="ECO:0000313" key="2">
    <source>
        <dbReference type="Proteomes" id="UP000230066"/>
    </source>
</evidence>
<proteinExistence type="predicted"/>
<dbReference type="AlphaFoldDB" id="A0A4E0R8J0"/>
<reference evidence="1" key="1">
    <citation type="submission" date="2019-03" db="EMBL/GenBank/DDBJ databases">
        <title>Improved annotation for the trematode Fasciola hepatica.</title>
        <authorList>
            <person name="Choi Y.-J."/>
            <person name="Martin J."/>
            <person name="Mitreva M."/>
        </authorList>
    </citation>
    <scope>NUCLEOTIDE SEQUENCE [LARGE SCALE GENOMIC DNA]</scope>
</reference>
<organism evidence="1 2">
    <name type="scientific">Fasciola hepatica</name>
    <name type="common">Liver fluke</name>
    <dbReference type="NCBI Taxonomy" id="6192"/>
    <lineage>
        <taxon>Eukaryota</taxon>
        <taxon>Metazoa</taxon>
        <taxon>Spiralia</taxon>
        <taxon>Lophotrochozoa</taxon>
        <taxon>Platyhelminthes</taxon>
        <taxon>Trematoda</taxon>
        <taxon>Digenea</taxon>
        <taxon>Plagiorchiida</taxon>
        <taxon>Echinostomata</taxon>
        <taxon>Echinostomatoidea</taxon>
        <taxon>Fasciolidae</taxon>
        <taxon>Fasciola</taxon>
    </lineage>
</organism>
<comment type="caution">
    <text evidence="1">The sequence shown here is derived from an EMBL/GenBank/DDBJ whole genome shotgun (WGS) entry which is preliminary data.</text>
</comment>
<protein>
    <submittedName>
        <fullName evidence="1">Uncharacterized protein</fullName>
    </submittedName>
</protein>
<name>A0A4E0R8J0_FASHE</name>